<evidence type="ECO:0000313" key="1">
    <source>
        <dbReference type="EMBL" id="KAL0403291.1"/>
    </source>
</evidence>
<organism evidence="1">
    <name type="scientific">Sesamum radiatum</name>
    <name type="common">Black benniseed</name>
    <dbReference type="NCBI Taxonomy" id="300843"/>
    <lineage>
        <taxon>Eukaryota</taxon>
        <taxon>Viridiplantae</taxon>
        <taxon>Streptophyta</taxon>
        <taxon>Embryophyta</taxon>
        <taxon>Tracheophyta</taxon>
        <taxon>Spermatophyta</taxon>
        <taxon>Magnoliopsida</taxon>
        <taxon>eudicotyledons</taxon>
        <taxon>Gunneridae</taxon>
        <taxon>Pentapetalae</taxon>
        <taxon>asterids</taxon>
        <taxon>lamiids</taxon>
        <taxon>Lamiales</taxon>
        <taxon>Pedaliaceae</taxon>
        <taxon>Sesamum</taxon>
    </lineage>
</organism>
<dbReference type="EMBL" id="JACGWJ010000008">
    <property type="protein sequence ID" value="KAL0403291.1"/>
    <property type="molecule type" value="Genomic_DNA"/>
</dbReference>
<proteinExistence type="predicted"/>
<protein>
    <submittedName>
        <fullName evidence="1">Uncharacterized protein</fullName>
    </submittedName>
</protein>
<gene>
    <name evidence="1" type="ORF">Sradi_1969900</name>
</gene>
<name>A0AAW2TID9_SESRA</name>
<accession>A0AAW2TID9</accession>
<comment type="caution">
    <text evidence="1">The sequence shown here is derived from an EMBL/GenBank/DDBJ whole genome shotgun (WGS) entry which is preliminary data.</text>
</comment>
<dbReference type="AlphaFoldDB" id="A0AAW2TID9"/>
<reference evidence="1" key="2">
    <citation type="journal article" date="2024" name="Plant">
        <title>Genomic evolution and insights into agronomic trait innovations of Sesamum species.</title>
        <authorList>
            <person name="Miao H."/>
            <person name="Wang L."/>
            <person name="Qu L."/>
            <person name="Liu H."/>
            <person name="Sun Y."/>
            <person name="Le M."/>
            <person name="Wang Q."/>
            <person name="Wei S."/>
            <person name="Zheng Y."/>
            <person name="Lin W."/>
            <person name="Duan Y."/>
            <person name="Cao H."/>
            <person name="Xiong S."/>
            <person name="Wang X."/>
            <person name="Wei L."/>
            <person name="Li C."/>
            <person name="Ma Q."/>
            <person name="Ju M."/>
            <person name="Zhao R."/>
            <person name="Li G."/>
            <person name="Mu C."/>
            <person name="Tian Q."/>
            <person name="Mei H."/>
            <person name="Zhang T."/>
            <person name="Gao T."/>
            <person name="Zhang H."/>
        </authorList>
    </citation>
    <scope>NUCLEOTIDE SEQUENCE</scope>
    <source>
        <strain evidence="1">G02</strain>
    </source>
</reference>
<sequence length="56" mass="6357">MARDWTLENPFCRLKAQLSVEQLCQLSTFLRTPFTAVAQTGFKGRKNLLLTAAEEL</sequence>
<reference evidence="1" key="1">
    <citation type="submission" date="2020-06" db="EMBL/GenBank/DDBJ databases">
        <authorList>
            <person name="Li T."/>
            <person name="Hu X."/>
            <person name="Zhang T."/>
            <person name="Song X."/>
            <person name="Zhang H."/>
            <person name="Dai N."/>
            <person name="Sheng W."/>
            <person name="Hou X."/>
            <person name="Wei L."/>
        </authorList>
    </citation>
    <scope>NUCLEOTIDE SEQUENCE</scope>
    <source>
        <strain evidence="1">G02</strain>
        <tissue evidence="1">Leaf</tissue>
    </source>
</reference>